<keyword evidence="2" id="KW-0808">Transferase</keyword>
<protein>
    <submittedName>
        <fullName evidence="2">TKL protein kinase</fullName>
    </submittedName>
</protein>
<evidence type="ECO:0000313" key="2">
    <source>
        <dbReference type="EMBL" id="EQC28867.1"/>
    </source>
</evidence>
<accession>T0RGM0</accession>
<dbReference type="AlphaFoldDB" id="T0RGM0"/>
<dbReference type="SUPFAM" id="SSF56112">
    <property type="entry name" value="Protein kinase-like (PK-like)"/>
    <property type="match status" value="1"/>
</dbReference>
<dbReference type="InterPro" id="IPR011009">
    <property type="entry name" value="Kinase-like_dom_sf"/>
</dbReference>
<dbReference type="Gene3D" id="1.10.510.10">
    <property type="entry name" value="Transferase(Phosphotransferase) domain 1"/>
    <property type="match status" value="1"/>
</dbReference>
<reference evidence="2 3" key="1">
    <citation type="submission" date="2012-04" db="EMBL/GenBank/DDBJ databases">
        <title>The Genome Sequence of Saprolegnia declina VS20.</title>
        <authorList>
            <consortium name="The Broad Institute Genome Sequencing Platform"/>
            <person name="Russ C."/>
            <person name="Nusbaum C."/>
            <person name="Tyler B."/>
            <person name="van West P."/>
            <person name="Dieguez-Uribeondo J."/>
            <person name="de Bruijn I."/>
            <person name="Tripathy S."/>
            <person name="Jiang R."/>
            <person name="Young S.K."/>
            <person name="Zeng Q."/>
            <person name="Gargeya S."/>
            <person name="Fitzgerald M."/>
            <person name="Haas B."/>
            <person name="Abouelleil A."/>
            <person name="Alvarado L."/>
            <person name="Arachchi H.M."/>
            <person name="Berlin A."/>
            <person name="Chapman S.B."/>
            <person name="Goldberg J."/>
            <person name="Griggs A."/>
            <person name="Gujja S."/>
            <person name="Hansen M."/>
            <person name="Howarth C."/>
            <person name="Imamovic A."/>
            <person name="Larimer J."/>
            <person name="McCowen C."/>
            <person name="Montmayeur A."/>
            <person name="Murphy C."/>
            <person name="Neiman D."/>
            <person name="Pearson M."/>
            <person name="Priest M."/>
            <person name="Roberts A."/>
            <person name="Saif S."/>
            <person name="Shea T."/>
            <person name="Sisk P."/>
            <person name="Sykes S."/>
            <person name="Wortman J."/>
            <person name="Nusbaum C."/>
            <person name="Birren B."/>
        </authorList>
    </citation>
    <scope>NUCLEOTIDE SEQUENCE [LARGE SCALE GENOMIC DNA]</scope>
    <source>
        <strain evidence="2 3">VS20</strain>
    </source>
</reference>
<dbReference type="InterPro" id="IPR000719">
    <property type="entry name" value="Prot_kinase_dom"/>
</dbReference>
<proteinExistence type="predicted"/>
<dbReference type="RefSeq" id="XP_008617684.1">
    <property type="nucleotide sequence ID" value="XM_008619462.1"/>
</dbReference>
<dbReference type="InParanoid" id="T0RGM0"/>
<sequence>MEVHFDSAGQRVSVLPNETTAGGVEMLNDMATRATLMTAIQRLQSLLTKTVVAACPGRVIDLVVQCLAALPTETIATVAEVQNLHRALPNPMQNAVAPPHAALAAAIDGVQKLVTNSAVATCSGRVIDLVVQCLVVLPVETNTAVLKVQQLRYSSANPLIDGHMLEASSPKDLVPSFEDVIDFFTTRFRDHEAIQSTIDERRITFMGASHIPVQEPFAIVRYASLLSANGSSHRNINCHLIPIGALDARTVVMLRRIAGLLHEVRHPNLLEYVGVGAKDGHMFVATECLDTCTLRDILQTESLNVQSILYFLYNVAKGMQHLHQLDIIHRTLSTQCVYVVVSTGEAKIGNFEFCRQDARLDTKSVMGISPYAAPEILMGTTNYTKSVDVYSFAMRTPYLFQSRRDVVHHGAMSSHC</sequence>
<evidence type="ECO:0000313" key="3">
    <source>
        <dbReference type="Proteomes" id="UP000030762"/>
    </source>
</evidence>
<keyword evidence="2" id="KW-0418">Kinase</keyword>
<dbReference type="GO" id="GO:0004674">
    <property type="term" value="F:protein serine/threonine kinase activity"/>
    <property type="evidence" value="ECO:0007669"/>
    <property type="project" value="TreeGrafter"/>
</dbReference>
<dbReference type="PROSITE" id="PS50011">
    <property type="entry name" value="PROTEIN_KINASE_DOM"/>
    <property type="match status" value="1"/>
</dbReference>
<keyword evidence="3" id="KW-1185">Reference proteome</keyword>
<dbReference type="GeneID" id="19954104"/>
<organism evidence="2 3">
    <name type="scientific">Saprolegnia diclina (strain VS20)</name>
    <dbReference type="NCBI Taxonomy" id="1156394"/>
    <lineage>
        <taxon>Eukaryota</taxon>
        <taxon>Sar</taxon>
        <taxon>Stramenopiles</taxon>
        <taxon>Oomycota</taxon>
        <taxon>Saprolegniomycetes</taxon>
        <taxon>Saprolegniales</taxon>
        <taxon>Saprolegniaceae</taxon>
        <taxon>Saprolegnia</taxon>
    </lineage>
</organism>
<feature type="domain" description="Protein kinase" evidence="1">
    <location>
        <begin position="206"/>
        <end position="416"/>
    </location>
</feature>
<dbReference type="InterPro" id="IPR001245">
    <property type="entry name" value="Ser-Thr/Tyr_kinase_cat_dom"/>
</dbReference>
<dbReference type="VEuPathDB" id="FungiDB:SDRG_13377"/>
<dbReference type="Pfam" id="PF07714">
    <property type="entry name" value="PK_Tyr_Ser-Thr"/>
    <property type="match status" value="1"/>
</dbReference>
<gene>
    <name evidence="2" type="ORF">SDRG_13377</name>
</gene>
<name>T0RGM0_SAPDV</name>
<dbReference type="InterPro" id="IPR051681">
    <property type="entry name" value="Ser/Thr_Kinases-Pseudokinases"/>
</dbReference>
<evidence type="ECO:0000259" key="1">
    <source>
        <dbReference type="PROSITE" id="PS50011"/>
    </source>
</evidence>
<dbReference type="EMBL" id="JH767190">
    <property type="protein sequence ID" value="EQC28867.1"/>
    <property type="molecule type" value="Genomic_DNA"/>
</dbReference>
<dbReference type="PANTHER" id="PTHR44329">
    <property type="entry name" value="SERINE/THREONINE-PROTEIN KINASE TNNI3K-RELATED"/>
    <property type="match status" value="1"/>
</dbReference>
<dbReference type="OrthoDB" id="98077at2759"/>
<dbReference type="GO" id="GO:0005524">
    <property type="term" value="F:ATP binding"/>
    <property type="evidence" value="ECO:0007669"/>
    <property type="project" value="InterPro"/>
</dbReference>
<dbReference type="STRING" id="1156394.T0RGM0"/>
<dbReference type="Proteomes" id="UP000030762">
    <property type="component" value="Unassembled WGS sequence"/>
</dbReference>